<feature type="region of interest" description="Disordered" evidence="1">
    <location>
        <begin position="1"/>
        <end position="22"/>
    </location>
</feature>
<dbReference type="Proteomes" id="UP000015241">
    <property type="component" value="Unassembled WGS sequence"/>
</dbReference>
<dbReference type="Gene3D" id="1.10.510.10">
    <property type="entry name" value="Transferase(Phosphotransferase) domain 1"/>
    <property type="match status" value="1"/>
</dbReference>
<dbReference type="EMBL" id="KE504273">
    <property type="protein sequence ID" value="EPS93470.1"/>
    <property type="molecule type" value="Genomic_DNA"/>
</dbReference>
<dbReference type="InterPro" id="IPR040976">
    <property type="entry name" value="Pkinase_fungal"/>
</dbReference>
<dbReference type="Pfam" id="PF17667">
    <property type="entry name" value="Pkinase_fungal"/>
    <property type="match status" value="2"/>
</dbReference>
<feature type="domain" description="Protein kinase" evidence="3">
    <location>
        <begin position="378"/>
        <end position="772"/>
    </location>
</feature>
<dbReference type="PANTHER" id="PTHR38248:SF2">
    <property type="entry name" value="FUNK1 11"/>
    <property type="match status" value="1"/>
</dbReference>
<dbReference type="AlphaFoldDB" id="S8EUX0"/>
<dbReference type="GO" id="GO:0005524">
    <property type="term" value="F:ATP binding"/>
    <property type="evidence" value="ECO:0007669"/>
    <property type="project" value="InterPro"/>
</dbReference>
<dbReference type="SUPFAM" id="SSF56112">
    <property type="entry name" value="Protein kinase-like (PK-like)"/>
    <property type="match status" value="1"/>
</dbReference>
<reference evidence="4 5" key="1">
    <citation type="journal article" date="2012" name="Science">
        <title>The Paleozoic origin of enzymatic lignin decomposition reconstructed from 31 fungal genomes.</title>
        <authorList>
            <person name="Floudas D."/>
            <person name="Binder M."/>
            <person name="Riley R."/>
            <person name="Barry K."/>
            <person name="Blanchette R.A."/>
            <person name="Henrissat B."/>
            <person name="Martinez A.T."/>
            <person name="Otillar R."/>
            <person name="Spatafora J.W."/>
            <person name="Yadav J.S."/>
            <person name="Aerts A."/>
            <person name="Benoit I."/>
            <person name="Boyd A."/>
            <person name="Carlson A."/>
            <person name="Copeland A."/>
            <person name="Coutinho P.M."/>
            <person name="de Vries R.P."/>
            <person name="Ferreira P."/>
            <person name="Findley K."/>
            <person name="Foster B."/>
            <person name="Gaskell J."/>
            <person name="Glotzer D."/>
            <person name="Gorecki P."/>
            <person name="Heitman J."/>
            <person name="Hesse C."/>
            <person name="Hori C."/>
            <person name="Igarashi K."/>
            <person name="Jurgens J.A."/>
            <person name="Kallen N."/>
            <person name="Kersten P."/>
            <person name="Kohler A."/>
            <person name="Kuees U."/>
            <person name="Kumar T.K.A."/>
            <person name="Kuo A."/>
            <person name="LaButti K."/>
            <person name="Larrondo L.F."/>
            <person name="Lindquist E."/>
            <person name="Ling A."/>
            <person name="Lombard V."/>
            <person name="Lucas S."/>
            <person name="Lundell T."/>
            <person name="Martin R."/>
            <person name="McLaughlin D.J."/>
            <person name="Morgenstern I."/>
            <person name="Morin E."/>
            <person name="Murat C."/>
            <person name="Nagy L.G."/>
            <person name="Nolan M."/>
            <person name="Ohm R.A."/>
            <person name="Patyshakuliyeva A."/>
            <person name="Rokas A."/>
            <person name="Ruiz-Duenas F.J."/>
            <person name="Sabat G."/>
            <person name="Salamov A."/>
            <person name="Samejima M."/>
            <person name="Schmutz J."/>
            <person name="Slot J.C."/>
            <person name="St John F."/>
            <person name="Stenlid J."/>
            <person name="Sun H."/>
            <person name="Sun S."/>
            <person name="Syed K."/>
            <person name="Tsang A."/>
            <person name="Wiebenga A."/>
            <person name="Young D."/>
            <person name="Pisabarro A."/>
            <person name="Eastwood D.C."/>
            <person name="Martin F."/>
            <person name="Cullen D."/>
            <person name="Grigoriev I.V."/>
            <person name="Hibbett D.S."/>
        </authorList>
    </citation>
    <scope>NUCLEOTIDE SEQUENCE</scope>
    <source>
        <strain evidence="5">FP-58527</strain>
    </source>
</reference>
<dbReference type="PROSITE" id="PS00109">
    <property type="entry name" value="PROTEIN_KINASE_TYR"/>
    <property type="match status" value="1"/>
</dbReference>
<dbReference type="OrthoDB" id="3271155at2759"/>
<dbReference type="PROSITE" id="PS50011">
    <property type="entry name" value="PROTEIN_KINASE_DOM"/>
    <property type="match status" value="1"/>
</dbReference>
<evidence type="ECO:0000313" key="5">
    <source>
        <dbReference type="Proteomes" id="UP000015241"/>
    </source>
</evidence>
<keyword evidence="2" id="KW-0812">Transmembrane</keyword>
<dbReference type="eggNOG" id="ENOG502RUZE">
    <property type="taxonomic scope" value="Eukaryota"/>
</dbReference>
<sequence>MSAPDPNLLTVTPHHPTAGGAQMGAVNTSAIHQHLYEELSGNVIYDDASVFNRLRVFEEDATIIARCHESYQTDMKSNTDELTRIAKDASKESVGILEGDTAEKKKRKKAVKKQEPSMYKPLGEIFAYLRNWGDSGAGARRVFRQSSSITMSPPVNAAEAYTPATSKMRPDFSLLPDNPDRASWHTCDGFAEIKAAEEENYPPQDPRHVKGAILQCADYARYHMAFRPFWIFSVILLITGTAFRVMIVDHEGVILSSLHSIVDDEYIGEKRGSIGAMGKGAEIFVRVVRVLTRGLSNYQLGHDPSVATVTLSQLSGYLQRSTLAETHRRQVPLVGGDYYPSYRINPFGNEKRTWCTVGPPIWVSMSLCGRGTQVWRVLELVKSQGGWAFVGELHVLKSAWRDVRKVAETEVYSLIKRFRLEEEAAVAKKESKGGQKAEIPALASSGIAKSLYGSDVFYDVDSQTWSRLNIAHIRGFSGPDDPALPNPLHKTLHRIILETFGEPLWRYHDELELVEAFYAIVQAHQFLCEMSIVHRDISAGNLLLCRGGPVKGFITDFDMAHVDDSLIPHLTVQMAVNAIQKGIDYSSGKPIMTSGSVYTKIDYESSRPHGVPVTGTLQFMALSLLQAIQRKRSLTHTPSHDLESIVYVLGYTVLRRLVGTVGCPKDLENHFKECFGKETVRDIAAERTVCQPLSWWYTLESDRPFIMKHTSGVMGGLFRGLQNAVKAVHEETDEKLNQAAQTEYPEMLLVLEESPDSEPAAPPLPALTHDTILKLLRRAINAFKEKPKLVVKFDPDQALRPVSTKTDSSNAKRARLE</sequence>
<feature type="region of interest" description="Disordered" evidence="1">
    <location>
        <begin position="796"/>
        <end position="817"/>
    </location>
</feature>
<dbReference type="InParanoid" id="S8EUX0"/>
<name>S8EUX0_FOMSC</name>
<dbReference type="HOGENOM" id="CLU_012171_1_0_1"/>
<dbReference type="InterPro" id="IPR011009">
    <property type="entry name" value="Kinase-like_dom_sf"/>
</dbReference>
<dbReference type="GO" id="GO:0004672">
    <property type="term" value="F:protein kinase activity"/>
    <property type="evidence" value="ECO:0007669"/>
    <property type="project" value="InterPro"/>
</dbReference>
<protein>
    <recommendedName>
        <fullName evidence="3">Protein kinase domain-containing protein</fullName>
    </recommendedName>
</protein>
<dbReference type="PANTHER" id="PTHR38248">
    <property type="entry name" value="FUNK1 6"/>
    <property type="match status" value="1"/>
</dbReference>
<keyword evidence="2" id="KW-0472">Membrane</keyword>
<evidence type="ECO:0000256" key="2">
    <source>
        <dbReference type="SAM" id="Phobius"/>
    </source>
</evidence>
<proteinExistence type="predicted"/>
<dbReference type="InterPro" id="IPR000719">
    <property type="entry name" value="Prot_kinase_dom"/>
</dbReference>
<evidence type="ECO:0000259" key="3">
    <source>
        <dbReference type="PROSITE" id="PS50011"/>
    </source>
</evidence>
<dbReference type="STRING" id="743788.S8EUX0"/>
<accession>S8EUX0</accession>
<organism evidence="4 5">
    <name type="scientific">Fomitopsis schrenkii</name>
    <name type="common">Brown rot fungus</name>
    <dbReference type="NCBI Taxonomy" id="2126942"/>
    <lineage>
        <taxon>Eukaryota</taxon>
        <taxon>Fungi</taxon>
        <taxon>Dikarya</taxon>
        <taxon>Basidiomycota</taxon>
        <taxon>Agaricomycotina</taxon>
        <taxon>Agaricomycetes</taxon>
        <taxon>Polyporales</taxon>
        <taxon>Fomitopsis</taxon>
    </lineage>
</organism>
<keyword evidence="2" id="KW-1133">Transmembrane helix</keyword>
<evidence type="ECO:0000313" key="4">
    <source>
        <dbReference type="EMBL" id="EPS93470.1"/>
    </source>
</evidence>
<keyword evidence="5" id="KW-1185">Reference proteome</keyword>
<evidence type="ECO:0000256" key="1">
    <source>
        <dbReference type="SAM" id="MobiDB-lite"/>
    </source>
</evidence>
<gene>
    <name evidence="4" type="ORF">FOMPIDRAFT_86274</name>
</gene>
<dbReference type="InterPro" id="IPR008266">
    <property type="entry name" value="Tyr_kinase_AS"/>
</dbReference>
<feature type="transmembrane region" description="Helical" evidence="2">
    <location>
        <begin position="229"/>
        <end position="247"/>
    </location>
</feature>